<comment type="similarity">
    <text evidence="1">Belongs to the PspA/Vipp/IM30 family.</text>
</comment>
<protein>
    <submittedName>
        <fullName evidence="3">Phage shock protein A, PspA</fullName>
    </submittedName>
</protein>
<feature type="coiled-coil region" evidence="2">
    <location>
        <begin position="29"/>
        <end position="56"/>
    </location>
</feature>
<sequence length="232" mass="25792">MGRIWTRIINTLRCGALDSVEVSVDRHTLQLADEQIRDAEERIDTTRSSLAGLMAKSLVASRDVLRIEKRLAVLISDAERALEAGRQDVALKIATEIGMLEMSRTDVTHNALEFGAAVSSLRVALKTSEDKLSILKNQIEVVRTNHLAQQACLSSSVAEGGSSLRIRNVAQSLNTIRQRQRETAARLQVEEELNFPERDLERRLRDACISPDTPNANSVLSRIKNHSSQETI</sequence>
<evidence type="ECO:0000313" key="3">
    <source>
        <dbReference type="EMBL" id="RML46548.1"/>
    </source>
</evidence>
<dbReference type="EMBL" id="RBNR01000063">
    <property type="protein sequence ID" value="RML46548.1"/>
    <property type="molecule type" value="Genomic_DNA"/>
</dbReference>
<evidence type="ECO:0000313" key="4">
    <source>
        <dbReference type="Proteomes" id="UP000280292"/>
    </source>
</evidence>
<proteinExistence type="inferred from homology"/>
<gene>
    <name evidence="3" type="ORF">ALQ95_00012</name>
</gene>
<comment type="caution">
    <text evidence="3">The sequence shown here is derived from an EMBL/GenBank/DDBJ whole genome shotgun (WGS) entry which is preliminary data.</text>
</comment>
<dbReference type="RefSeq" id="WP_122291969.1">
    <property type="nucleotide sequence ID" value="NZ_RBNR01000063.1"/>
</dbReference>
<dbReference type="Proteomes" id="UP000280292">
    <property type="component" value="Unassembled WGS sequence"/>
</dbReference>
<keyword evidence="2" id="KW-0175">Coiled coil</keyword>
<accession>A0A3M2W7N5</accession>
<evidence type="ECO:0000256" key="2">
    <source>
        <dbReference type="SAM" id="Coils"/>
    </source>
</evidence>
<organism evidence="3 4">
    <name type="scientific">Pseudomonas syringae pv. ribicola</name>
    <dbReference type="NCBI Taxonomy" id="55398"/>
    <lineage>
        <taxon>Bacteria</taxon>
        <taxon>Pseudomonadati</taxon>
        <taxon>Pseudomonadota</taxon>
        <taxon>Gammaproteobacteria</taxon>
        <taxon>Pseudomonadales</taxon>
        <taxon>Pseudomonadaceae</taxon>
        <taxon>Pseudomonas</taxon>
    </lineage>
</organism>
<dbReference type="Pfam" id="PF04012">
    <property type="entry name" value="PspA_IM30"/>
    <property type="match status" value="1"/>
</dbReference>
<name>A0A3M2W7N5_PSESI</name>
<reference evidence="3 4" key="1">
    <citation type="submission" date="2018-08" db="EMBL/GenBank/DDBJ databases">
        <title>Recombination of ecologically and evolutionarily significant loci maintains genetic cohesion in the Pseudomonas syringae species complex.</title>
        <authorList>
            <person name="Dillon M."/>
            <person name="Thakur S."/>
            <person name="Almeida R.N.D."/>
            <person name="Weir B.S."/>
            <person name="Guttman D.S."/>
        </authorList>
    </citation>
    <scope>NUCLEOTIDE SEQUENCE [LARGE SCALE GENOMIC DNA]</scope>
    <source>
        <strain evidence="3 4">ICMP 3883</strain>
    </source>
</reference>
<evidence type="ECO:0000256" key="1">
    <source>
        <dbReference type="ARBA" id="ARBA00043985"/>
    </source>
</evidence>
<dbReference type="AlphaFoldDB" id="A0A3M2W7N5"/>
<dbReference type="InterPro" id="IPR007157">
    <property type="entry name" value="PspA_VIPP1"/>
</dbReference>